<evidence type="ECO:0000313" key="3">
    <source>
        <dbReference type="Proteomes" id="UP000799779"/>
    </source>
</evidence>
<evidence type="ECO:0000256" key="1">
    <source>
        <dbReference type="SAM" id="MobiDB-lite"/>
    </source>
</evidence>
<feature type="compositionally biased region" description="Polar residues" evidence="1">
    <location>
        <begin position="146"/>
        <end position="161"/>
    </location>
</feature>
<feature type="region of interest" description="Disordered" evidence="1">
    <location>
        <begin position="52"/>
        <end position="193"/>
    </location>
</feature>
<accession>A0A6A5W7B4</accession>
<dbReference type="AlphaFoldDB" id="A0A6A5W7B4"/>
<protein>
    <submittedName>
        <fullName evidence="2">Uncharacterized protein</fullName>
    </submittedName>
</protein>
<dbReference type="Proteomes" id="UP000799779">
    <property type="component" value="Unassembled WGS sequence"/>
</dbReference>
<name>A0A6A5W7B4_9PLEO</name>
<feature type="compositionally biased region" description="Low complexity" evidence="1">
    <location>
        <begin position="81"/>
        <end position="94"/>
    </location>
</feature>
<feature type="compositionally biased region" description="Acidic residues" evidence="1">
    <location>
        <begin position="178"/>
        <end position="193"/>
    </location>
</feature>
<feature type="compositionally biased region" description="Polar residues" evidence="1">
    <location>
        <begin position="96"/>
        <end position="129"/>
    </location>
</feature>
<keyword evidence="3" id="KW-1185">Reference proteome</keyword>
<dbReference type="EMBL" id="ML977609">
    <property type="protein sequence ID" value="KAF1997840.1"/>
    <property type="molecule type" value="Genomic_DNA"/>
</dbReference>
<gene>
    <name evidence="2" type="ORF">P154DRAFT_578574</name>
</gene>
<reference evidence="2" key="1">
    <citation type="journal article" date="2020" name="Stud. Mycol.">
        <title>101 Dothideomycetes genomes: a test case for predicting lifestyles and emergence of pathogens.</title>
        <authorList>
            <person name="Haridas S."/>
            <person name="Albert R."/>
            <person name="Binder M."/>
            <person name="Bloem J."/>
            <person name="Labutti K."/>
            <person name="Salamov A."/>
            <person name="Andreopoulos B."/>
            <person name="Baker S."/>
            <person name="Barry K."/>
            <person name="Bills G."/>
            <person name="Bluhm B."/>
            <person name="Cannon C."/>
            <person name="Castanera R."/>
            <person name="Culley D."/>
            <person name="Daum C."/>
            <person name="Ezra D."/>
            <person name="Gonzalez J."/>
            <person name="Henrissat B."/>
            <person name="Kuo A."/>
            <person name="Liang C."/>
            <person name="Lipzen A."/>
            <person name="Lutzoni F."/>
            <person name="Magnuson J."/>
            <person name="Mondo S."/>
            <person name="Nolan M."/>
            <person name="Ohm R."/>
            <person name="Pangilinan J."/>
            <person name="Park H.-J."/>
            <person name="Ramirez L."/>
            <person name="Alfaro M."/>
            <person name="Sun H."/>
            <person name="Tritt A."/>
            <person name="Yoshinaga Y."/>
            <person name="Zwiers L.-H."/>
            <person name="Turgeon B."/>
            <person name="Goodwin S."/>
            <person name="Spatafora J."/>
            <person name="Crous P."/>
            <person name="Grigoriev I."/>
        </authorList>
    </citation>
    <scope>NUCLEOTIDE SEQUENCE</scope>
    <source>
        <strain evidence="2">CBS 123094</strain>
    </source>
</reference>
<organism evidence="2 3">
    <name type="scientific">Amniculicola lignicola CBS 123094</name>
    <dbReference type="NCBI Taxonomy" id="1392246"/>
    <lineage>
        <taxon>Eukaryota</taxon>
        <taxon>Fungi</taxon>
        <taxon>Dikarya</taxon>
        <taxon>Ascomycota</taxon>
        <taxon>Pezizomycotina</taxon>
        <taxon>Dothideomycetes</taxon>
        <taxon>Pleosporomycetidae</taxon>
        <taxon>Pleosporales</taxon>
        <taxon>Amniculicolaceae</taxon>
        <taxon>Amniculicola</taxon>
    </lineage>
</organism>
<proteinExistence type="predicted"/>
<evidence type="ECO:0000313" key="2">
    <source>
        <dbReference type="EMBL" id="KAF1997840.1"/>
    </source>
</evidence>
<sequence length="193" mass="20904">MNPSESSPNPNWTNKILSRAAKYWNQNVAQRLHIHHLQSFLDNEGRFRLPIFTPSVGESSDDGVRDRGGDPGPSPIDGRESSSASSSGPSNAASDPLQTHGTQGPAPLTTQAGNSEGPSTTDRGQAENPTSPPTRPTIQRVVDPNSVRSQNTQPEVQPSPSRTRKGRQRHAAGFYNEELADDEEEEVAEDDLE</sequence>